<accession>A0ABU0S364</accession>
<name>A0ABU0S364_9HYPH</name>
<dbReference type="RefSeq" id="WP_307276121.1">
    <property type="nucleotide sequence ID" value="NZ_JAUSZT010000002.1"/>
</dbReference>
<reference evidence="2 3" key="1">
    <citation type="submission" date="2023-07" db="EMBL/GenBank/DDBJ databases">
        <title>Comparative genomics of wheat-associated soil bacteria to identify genetic determinants of phenazine resistance.</title>
        <authorList>
            <person name="Mouncey N."/>
        </authorList>
    </citation>
    <scope>NUCLEOTIDE SEQUENCE [LARGE SCALE GENOMIC DNA]</scope>
    <source>
        <strain evidence="2 3">W4I11</strain>
    </source>
</reference>
<gene>
    <name evidence="2" type="ORF">QFZ34_000387</name>
</gene>
<sequence>MDNDKSQLIKNRAYELWELEGRPEGKHEHHWRTAEQEVAEKGNVPPVKPRATAPVPKVTQRKPRKPI</sequence>
<feature type="compositionally biased region" description="Basic and acidic residues" evidence="1">
    <location>
        <begin position="21"/>
        <end position="40"/>
    </location>
</feature>
<evidence type="ECO:0008006" key="4">
    <source>
        <dbReference type="Google" id="ProtNLM"/>
    </source>
</evidence>
<keyword evidence="3" id="KW-1185">Reference proteome</keyword>
<dbReference type="EMBL" id="JAUSZT010000002">
    <property type="protein sequence ID" value="MDQ0995210.1"/>
    <property type="molecule type" value="Genomic_DNA"/>
</dbReference>
<dbReference type="Pfam" id="PF11154">
    <property type="entry name" value="DUF2934"/>
    <property type="match status" value="1"/>
</dbReference>
<proteinExistence type="predicted"/>
<organism evidence="2 3">
    <name type="scientific">Phyllobacterium ifriqiyense</name>
    <dbReference type="NCBI Taxonomy" id="314238"/>
    <lineage>
        <taxon>Bacteria</taxon>
        <taxon>Pseudomonadati</taxon>
        <taxon>Pseudomonadota</taxon>
        <taxon>Alphaproteobacteria</taxon>
        <taxon>Hyphomicrobiales</taxon>
        <taxon>Phyllobacteriaceae</taxon>
        <taxon>Phyllobacterium</taxon>
    </lineage>
</organism>
<dbReference type="InterPro" id="IPR021327">
    <property type="entry name" value="DUF2934"/>
</dbReference>
<evidence type="ECO:0000256" key="1">
    <source>
        <dbReference type="SAM" id="MobiDB-lite"/>
    </source>
</evidence>
<dbReference type="Proteomes" id="UP001237780">
    <property type="component" value="Unassembled WGS sequence"/>
</dbReference>
<comment type="caution">
    <text evidence="2">The sequence shown here is derived from an EMBL/GenBank/DDBJ whole genome shotgun (WGS) entry which is preliminary data.</text>
</comment>
<protein>
    <recommendedName>
        <fullName evidence="4">DUF2934 domain-containing protein</fullName>
    </recommendedName>
</protein>
<evidence type="ECO:0000313" key="2">
    <source>
        <dbReference type="EMBL" id="MDQ0995210.1"/>
    </source>
</evidence>
<evidence type="ECO:0000313" key="3">
    <source>
        <dbReference type="Proteomes" id="UP001237780"/>
    </source>
</evidence>
<feature type="region of interest" description="Disordered" evidence="1">
    <location>
        <begin position="21"/>
        <end position="67"/>
    </location>
</feature>